<evidence type="ECO:0000259" key="2">
    <source>
        <dbReference type="Pfam" id="PF25917"/>
    </source>
</evidence>
<dbReference type="RefSeq" id="WP_054257363.1">
    <property type="nucleotide sequence ID" value="NZ_CYIG01000037.1"/>
</dbReference>
<proteinExistence type="predicted"/>
<evidence type="ECO:0000313" key="3">
    <source>
        <dbReference type="EMBL" id="SFU91737.1"/>
    </source>
</evidence>
<protein>
    <submittedName>
        <fullName evidence="3">HlyD family secretion protein</fullName>
    </submittedName>
</protein>
<evidence type="ECO:0000313" key="4">
    <source>
        <dbReference type="Proteomes" id="UP000183656"/>
    </source>
</evidence>
<dbReference type="PANTHER" id="PTHR30438:SF2">
    <property type="entry name" value="MEMBRANE PROTEIN"/>
    <property type="match status" value="1"/>
</dbReference>
<sequence>MNKKSLGWILVVTAFSAAAVAWWYQGQRDRLPPGVLKSNGRLEVERIEISAKYPGRITEIAVHEGDEVKAGDLIAQQDLTEILAQRMAAEAARQRATQAIARAQAETDARKVQARLAQLELDHTAHLRQDNLVSSAEVERRQAQRDGEHAGVRAATAAIGEATAARSEAEAQIQRINAVIADMSLRTPVSGRIEYRVVEPGSLLPSGGRVATLLNTSDVHMTVFLPTSVVGRLKVGDDARIVLDALPNYTFPAQISFVAAEAQFTPKYVETSVERDKLVYRVKLKIPKEVTHQFTPYVKAGLTGNGYVRTEPTATWPQRLTIKLPELEKATAQ</sequence>
<evidence type="ECO:0000256" key="1">
    <source>
        <dbReference type="SAM" id="Coils"/>
    </source>
</evidence>
<dbReference type="OrthoDB" id="9778236at2"/>
<dbReference type="EMBL" id="FPBX01000036">
    <property type="protein sequence ID" value="SFU91737.1"/>
    <property type="molecule type" value="Genomic_DNA"/>
</dbReference>
<dbReference type="Pfam" id="PF25917">
    <property type="entry name" value="BSH_RND"/>
    <property type="match status" value="1"/>
</dbReference>
<dbReference type="AlphaFoldDB" id="A0A1I7K2T5"/>
<dbReference type="Gene3D" id="2.40.50.100">
    <property type="match status" value="1"/>
</dbReference>
<keyword evidence="4" id="KW-1185">Reference proteome</keyword>
<feature type="domain" description="Multidrug resistance protein MdtA-like barrel-sandwich hybrid" evidence="2">
    <location>
        <begin position="46"/>
        <end position="209"/>
    </location>
</feature>
<dbReference type="GO" id="GO:0005886">
    <property type="term" value="C:plasma membrane"/>
    <property type="evidence" value="ECO:0007669"/>
    <property type="project" value="TreeGrafter"/>
</dbReference>
<reference evidence="3 4" key="1">
    <citation type="submission" date="2016-10" db="EMBL/GenBank/DDBJ databases">
        <authorList>
            <person name="de Groot N.N."/>
        </authorList>
    </citation>
    <scope>NUCLEOTIDE SEQUENCE [LARGE SCALE GENOMIC DNA]</scope>
    <source>
        <strain evidence="3 4">R-24608</strain>
    </source>
</reference>
<accession>A0A1I7K2T5</accession>
<dbReference type="InterPro" id="IPR058625">
    <property type="entry name" value="MdtA-like_BSH"/>
</dbReference>
<organism evidence="3 4">
    <name type="scientific">Paenacidovorax caeni</name>
    <dbReference type="NCBI Taxonomy" id="343013"/>
    <lineage>
        <taxon>Bacteria</taxon>
        <taxon>Pseudomonadati</taxon>
        <taxon>Pseudomonadota</taxon>
        <taxon>Betaproteobacteria</taxon>
        <taxon>Burkholderiales</taxon>
        <taxon>Comamonadaceae</taxon>
        <taxon>Paenacidovorax</taxon>
    </lineage>
</organism>
<dbReference type="STRING" id="343013.SAMN04489707_103632"/>
<dbReference type="Gene3D" id="2.40.30.170">
    <property type="match status" value="1"/>
</dbReference>
<feature type="coiled-coil region" evidence="1">
    <location>
        <begin position="86"/>
        <end position="122"/>
    </location>
</feature>
<gene>
    <name evidence="3" type="ORF">SAMN04489707_103632</name>
</gene>
<dbReference type="PANTHER" id="PTHR30438">
    <property type="entry name" value="36 KDA ANTIGEN-RELATED"/>
    <property type="match status" value="1"/>
</dbReference>
<keyword evidence="1" id="KW-0175">Coiled coil</keyword>
<dbReference type="SUPFAM" id="SSF111369">
    <property type="entry name" value="HlyD-like secretion proteins"/>
    <property type="match status" value="1"/>
</dbReference>
<dbReference type="Proteomes" id="UP000183656">
    <property type="component" value="Unassembled WGS sequence"/>
</dbReference>
<name>A0A1I7K2T5_9BURK</name>